<reference evidence="3" key="1">
    <citation type="submission" date="2018-02" db="EMBL/GenBank/DDBJ databases">
        <authorList>
            <person name="Cohen D.B."/>
            <person name="Kent A.D."/>
        </authorList>
    </citation>
    <scope>NUCLEOTIDE SEQUENCE</scope>
</reference>
<sequence length="1028" mass="116744">MWKPKSAPLKPPNGAFQGKGVGRSSLSLGQKTRDVENSRTFTSASESEAKGVESSIIALPVVPCVEILAPPSAEGVDRLWGSSLTWMLELRDGRRVSIPIFLLCTPASIDTEENDSEEGASSHGGSELGSEIEANQHGGLSTAWGDDEDADDEEDKNKPLEVAPLAIAGPDVDEMIIGAVSAQELEQVNGFKPFPSEWVQETMKEFGVVLGASYEGYEEQLISMLQEIENWRNPQGVEKKLGVKSGGKGCRELRNLIKNINYNVGSAKKRGNTKDKGLELEGRYYLLARNEAGSYYQGAVRFPSEKARGHNFTQAMADFSDFISSCGLVDPPLEVGQYTWSNGREEEALSRLDRFLFMTNWEDQFPSIIQRRMPRLLSDHFPLMLECGQFQHGKRPFHFENMWLKAEGFVDHVRHWWGSYHFHGSPSHVLANKLKALKANLKKWNVESFRHVSVKMNQLWIELAELDSMAEGRSLSMVEKNQKAQITMELEKMALLEEISWRQKSRVTWLKEGDKNTKFFHRLPNSNRRYNSTSTLLINGEMCTDQDAIADNIIQFYTNLYTEKSGWRPTLDGLEFSMITAEEAHWLKRLFDEKEVDIMAVPKKIEAVEVKDFRPISLVRGMYKIVAKVLANRLRMVLNKLVSPSQNAFVQGRQILDSVLIANEVLDSHLKQGIPGVLCKLDIEKAYDHFKGLWQGDPLSPLLFVLIMEALSRMMVRAIHERVLSKFLVGTDGDNPIVVSHLLFADDTLVFYNADVVQLESLRRVFTWFEVVSRLKVNLQKSEMVPVRDVPNLEDLVAVLGCKSAALPMIYLGLPLGAKFNSKLIWNPIIEKLERRLGGWKRLYLSKGGKLTLIKSTLSNLPTYFLSLFHLPADVAYRKWLWRYGKERDALWRQVVEVKYKSLWGGWCSKYCRGAYGVGFWKGIQRGWDCFSHFISFLVGNGDRVKFWSNVWCGESTLKGAFPNLFSIAADKEAAVADYLMIRNGNIHWEVTFEQNLQDWEMESLTSFLDRIYSASLNDSGIDQMCWQ</sequence>
<proteinExistence type="predicted"/>
<dbReference type="PANTHER" id="PTHR33116">
    <property type="entry name" value="REVERSE TRANSCRIPTASE ZINC-BINDING DOMAIN-CONTAINING PROTEIN-RELATED-RELATED"/>
    <property type="match status" value="1"/>
</dbReference>
<name>A0A2N9ILZ8_FAGSY</name>
<dbReference type="PROSITE" id="PS50878">
    <property type="entry name" value="RT_POL"/>
    <property type="match status" value="1"/>
</dbReference>
<protein>
    <recommendedName>
        <fullName evidence="2">Reverse transcriptase domain-containing protein</fullName>
    </recommendedName>
</protein>
<dbReference type="InterPro" id="IPR000477">
    <property type="entry name" value="RT_dom"/>
</dbReference>
<dbReference type="AlphaFoldDB" id="A0A2N9ILZ8"/>
<dbReference type="Gene3D" id="3.60.10.10">
    <property type="entry name" value="Endonuclease/exonuclease/phosphatase"/>
    <property type="match status" value="1"/>
</dbReference>
<dbReference type="CDD" id="cd01650">
    <property type="entry name" value="RT_nLTR_like"/>
    <property type="match status" value="1"/>
</dbReference>
<dbReference type="SUPFAM" id="SSF56672">
    <property type="entry name" value="DNA/RNA polymerases"/>
    <property type="match status" value="1"/>
</dbReference>
<evidence type="ECO:0000259" key="2">
    <source>
        <dbReference type="PROSITE" id="PS50878"/>
    </source>
</evidence>
<dbReference type="PANTHER" id="PTHR33116:SF78">
    <property type="entry name" value="OS12G0587133 PROTEIN"/>
    <property type="match status" value="1"/>
</dbReference>
<feature type="domain" description="Reverse transcriptase" evidence="2">
    <location>
        <begin position="582"/>
        <end position="816"/>
    </location>
</feature>
<dbReference type="InterPro" id="IPR036691">
    <property type="entry name" value="Endo/exonu/phosph_ase_sf"/>
</dbReference>
<feature type="region of interest" description="Disordered" evidence="1">
    <location>
        <begin position="1"/>
        <end position="42"/>
    </location>
</feature>
<feature type="compositionally biased region" description="Low complexity" evidence="1">
    <location>
        <begin position="119"/>
        <end position="131"/>
    </location>
</feature>
<feature type="region of interest" description="Disordered" evidence="1">
    <location>
        <begin position="111"/>
        <end position="131"/>
    </location>
</feature>
<feature type="compositionally biased region" description="Acidic residues" evidence="1">
    <location>
        <begin position="145"/>
        <end position="154"/>
    </location>
</feature>
<evidence type="ECO:0000313" key="3">
    <source>
        <dbReference type="EMBL" id="SPD25902.1"/>
    </source>
</evidence>
<dbReference type="SUPFAM" id="SSF56219">
    <property type="entry name" value="DNase I-like"/>
    <property type="match status" value="1"/>
</dbReference>
<gene>
    <name evidence="3" type="ORF">FSB_LOCUS53784</name>
</gene>
<dbReference type="Pfam" id="PF00078">
    <property type="entry name" value="RVT_1"/>
    <property type="match status" value="2"/>
</dbReference>
<feature type="region of interest" description="Disordered" evidence="1">
    <location>
        <begin position="137"/>
        <end position="156"/>
    </location>
</feature>
<organism evidence="3">
    <name type="scientific">Fagus sylvatica</name>
    <name type="common">Beechnut</name>
    <dbReference type="NCBI Taxonomy" id="28930"/>
    <lineage>
        <taxon>Eukaryota</taxon>
        <taxon>Viridiplantae</taxon>
        <taxon>Streptophyta</taxon>
        <taxon>Embryophyta</taxon>
        <taxon>Tracheophyta</taxon>
        <taxon>Spermatophyta</taxon>
        <taxon>Magnoliopsida</taxon>
        <taxon>eudicotyledons</taxon>
        <taxon>Gunneridae</taxon>
        <taxon>Pentapetalae</taxon>
        <taxon>rosids</taxon>
        <taxon>fabids</taxon>
        <taxon>Fagales</taxon>
        <taxon>Fagaceae</taxon>
        <taxon>Fagus</taxon>
    </lineage>
</organism>
<evidence type="ECO:0000256" key="1">
    <source>
        <dbReference type="SAM" id="MobiDB-lite"/>
    </source>
</evidence>
<accession>A0A2N9ILZ8</accession>
<dbReference type="EMBL" id="OIVN01006136">
    <property type="protein sequence ID" value="SPD25902.1"/>
    <property type="molecule type" value="Genomic_DNA"/>
</dbReference>
<dbReference type="InterPro" id="IPR043502">
    <property type="entry name" value="DNA/RNA_pol_sf"/>
</dbReference>